<feature type="compositionally biased region" description="Basic and acidic residues" evidence="1">
    <location>
        <begin position="732"/>
        <end position="743"/>
    </location>
</feature>
<protein>
    <recommendedName>
        <fullName evidence="2">Leucine-rich repeat-containing protein 37 N-terminal domain-containing protein</fullName>
    </recommendedName>
</protein>
<feature type="region of interest" description="Disordered" evidence="1">
    <location>
        <begin position="332"/>
        <end position="422"/>
    </location>
</feature>
<evidence type="ECO:0000256" key="1">
    <source>
        <dbReference type="SAM" id="MobiDB-lite"/>
    </source>
</evidence>
<feature type="non-terminal residue" evidence="3">
    <location>
        <position position="800"/>
    </location>
</feature>
<accession>A0A4U1EC80</accession>
<feature type="non-terminal residue" evidence="3">
    <location>
        <position position="1"/>
    </location>
</feature>
<dbReference type="InterPro" id="IPR032754">
    <property type="entry name" value="LRRC37_N"/>
</dbReference>
<evidence type="ECO:0000313" key="3">
    <source>
        <dbReference type="EMBL" id="TKC33578.1"/>
    </source>
</evidence>
<evidence type="ECO:0000313" key="4">
    <source>
        <dbReference type="Proteomes" id="UP000308365"/>
    </source>
</evidence>
<feature type="compositionally biased region" description="Low complexity" evidence="1">
    <location>
        <begin position="409"/>
        <end position="422"/>
    </location>
</feature>
<dbReference type="InterPro" id="IPR015753">
    <property type="entry name" value="LRRC37"/>
</dbReference>
<reference evidence="4" key="1">
    <citation type="journal article" date="2019" name="IScience">
        <title>Narwhal Genome Reveals Long-Term Low Genetic Diversity despite Current Large Abundance Size.</title>
        <authorList>
            <person name="Westbury M.V."/>
            <person name="Petersen B."/>
            <person name="Garde E."/>
            <person name="Heide-Jorgensen M.P."/>
            <person name="Lorenzen E.D."/>
        </authorList>
    </citation>
    <scope>NUCLEOTIDE SEQUENCE [LARGE SCALE GENOMIC DNA]</scope>
</reference>
<dbReference type="Pfam" id="PF15779">
    <property type="entry name" value="LRRC37"/>
    <property type="match status" value="4"/>
</dbReference>
<feature type="compositionally biased region" description="Polar residues" evidence="1">
    <location>
        <begin position="646"/>
        <end position="666"/>
    </location>
</feature>
<sequence length="800" mass="88280">AGEGRAVVNVSARVGAGIVVQLGCRLWLWLVTGLGHCAWEALHVMSRLRLWLPRLFLTWLQLWLQFQAIQPPAWALGPIQVTSNRPRLTEAWSSYTSDPPPKLPHALIPLVEAGGFNYLTSSSPVQMLAPPHQELTETAVPYPDTDSVAELPTGPHQFAVPHQGLNNKKTQHQKIPEAVPVLDWNQSQPLVLPSRHKSSKRSKPMKFIVSPPNLKKDLVQHQWLAKVVGTTGQFENNTQGLEQQLLGDYLDPSMDAFYPEESLPRDFLEAPEELETSSPQEALAQLLETRKQVVVRLVAHHGVNEAQQSNLYNVTVKPLDLALTITPQVTKEVEPSPVQQHTPSQPPEYAEEVEPSPTQQETTGQPPEPLVEAEPSPSEKEQPTQRSEPTEPPATQQETPAQLSESFGEAEASATQEETSAQSNQLSLQSLLQGRWNLRQLNRNSQLKLQSIMKRQFHLQHSNLSSVAVKPADVELTITKEPTPEVGPFPNQHKPSAQPSGPLTNAEFSTTQHEAPTLPSEPPEEVEPLPVQQEAPAQSPEAGTHNKPSVQEETPAEYPEHPGEEFTPATSQQETPDQHPQAPEVVPSPPQQEATAQPPEPPGEVESSPTQSPELSNDQAQLLQRPDVTVKPVGLALIVIPAFTNEVETSPPQQETSAQSTLSSEQLEPLSVRQEFSDQHPTPSENVEHFPVHQGAPIQPPYPEVTFPNPEQVQAHHPTLIEVTIQPLDLGLTRRPEPTKEDEPSPVMQETLTQPAEPPKEVFVAQPPVYHNPIVPTPDQDHTEPPTSPSITLIRILLRK</sequence>
<feature type="region of interest" description="Disordered" evidence="1">
    <location>
        <begin position="644"/>
        <end position="710"/>
    </location>
</feature>
<evidence type="ECO:0000259" key="2">
    <source>
        <dbReference type="Pfam" id="PF15779"/>
    </source>
</evidence>
<proteinExistence type="predicted"/>
<dbReference type="AlphaFoldDB" id="A0A4U1EC80"/>
<feature type="compositionally biased region" description="Low complexity" evidence="1">
    <location>
        <begin position="393"/>
        <end position="402"/>
    </location>
</feature>
<feature type="region of interest" description="Disordered" evidence="1">
    <location>
        <begin position="475"/>
        <end position="626"/>
    </location>
</feature>
<feature type="compositionally biased region" description="Polar residues" evidence="1">
    <location>
        <begin position="610"/>
        <end position="622"/>
    </location>
</feature>
<feature type="domain" description="Leucine-rich repeat-containing protein 37 N-terminal" evidence="2">
    <location>
        <begin position="741"/>
        <end position="793"/>
    </location>
</feature>
<dbReference type="Proteomes" id="UP000308365">
    <property type="component" value="Unassembled WGS sequence"/>
</dbReference>
<comment type="caution">
    <text evidence="3">The sequence shown here is derived from an EMBL/GenBank/DDBJ whole genome shotgun (WGS) entry which is preliminary data.</text>
</comment>
<feature type="domain" description="Leucine-rich repeat-containing protein 37 N-terminal" evidence="2">
    <location>
        <begin position="390"/>
        <end position="489"/>
    </location>
</feature>
<dbReference type="PANTHER" id="PTHR23045:SF20">
    <property type="entry name" value="LEUCINE-RICH REPEAT-CONTAINING PROTEIN 37 N-TERMINAL DOMAIN-CONTAINING PROTEIN"/>
    <property type="match status" value="1"/>
</dbReference>
<name>A0A4U1EC80_MONMO</name>
<feature type="domain" description="Leucine-rich repeat-containing protein 37 N-terminal" evidence="2">
    <location>
        <begin position="584"/>
        <end position="651"/>
    </location>
</feature>
<feature type="compositionally biased region" description="Polar residues" evidence="1">
    <location>
        <begin position="493"/>
        <end position="514"/>
    </location>
</feature>
<feature type="compositionally biased region" description="Polar residues" evidence="1">
    <location>
        <begin position="356"/>
        <end position="365"/>
    </location>
</feature>
<gene>
    <name evidence="3" type="ORF">EI555_012226</name>
</gene>
<dbReference type="PANTHER" id="PTHR23045">
    <property type="entry name" value="LEUCINE-RICH REPEAT-CONTAINING PROTEIN 37A"/>
    <property type="match status" value="1"/>
</dbReference>
<organism evidence="3 4">
    <name type="scientific">Monodon monoceros</name>
    <name type="common">Narwhal</name>
    <name type="synonym">Ceratodon monodon</name>
    <dbReference type="NCBI Taxonomy" id="40151"/>
    <lineage>
        <taxon>Eukaryota</taxon>
        <taxon>Metazoa</taxon>
        <taxon>Chordata</taxon>
        <taxon>Craniata</taxon>
        <taxon>Vertebrata</taxon>
        <taxon>Euteleostomi</taxon>
        <taxon>Mammalia</taxon>
        <taxon>Eutheria</taxon>
        <taxon>Laurasiatheria</taxon>
        <taxon>Artiodactyla</taxon>
        <taxon>Whippomorpha</taxon>
        <taxon>Cetacea</taxon>
        <taxon>Odontoceti</taxon>
        <taxon>Monodontidae</taxon>
        <taxon>Monodon</taxon>
    </lineage>
</organism>
<feature type="domain" description="Leucine-rich repeat-containing protein 37 N-terminal" evidence="2">
    <location>
        <begin position="273"/>
        <end position="337"/>
    </location>
</feature>
<dbReference type="EMBL" id="RWIC01002717">
    <property type="protein sequence ID" value="TKC33578.1"/>
    <property type="molecule type" value="Genomic_DNA"/>
</dbReference>
<feature type="region of interest" description="Disordered" evidence="1">
    <location>
        <begin position="726"/>
        <end position="791"/>
    </location>
</feature>